<dbReference type="Pfam" id="PF24517">
    <property type="entry name" value="CBM96"/>
    <property type="match status" value="1"/>
</dbReference>
<dbReference type="InterPro" id="IPR006558">
    <property type="entry name" value="LamG-like"/>
</dbReference>
<comment type="caution">
    <text evidence="7">The sequence shown here is derived from an EMBL/GenBank/DDBJ whole genome shotgun (WGS) entry which is preliminary data.</text>
</comment>
<dbReference type="InterPro" id="IPR014755">
    <property type="entry name" value="Cu-Rt/internalin_Ig-like"/>
</dbReference>
<dbReference type="Pfam" id="PF13205">
    <property type="entry name" value="Big_5"/>
    <property type="match status" value="1"/>
</dbReference>
<evidence type="ECO:0000313" key="8">
    <source>
        <dbReference type="Proteomes" id="UP001500902"/>
    </source>
</evidence>
<proteinExistence type="predicted"/>
<reference evidence="8" key="1">
    <citation type="journal article" date="2019" name="Int. J. Syst. Evol. Microbiol.">
        <title>The Global Catalogue of Microorganisms (GCM) 10K type strain sequencing project: providing services to taxonomists for standard genome sequencing and annotation.</title>
        <authorList>
            <consortium name="The Broad Institute Genomics Platform"/>
            <consortium name="The Broad Institute Genome Sequencing Center for Infectious Disease"/>
            <person name="Wu L."/>
            <person name="Ma J."/>
        </authorList>
    </citation>
    <scope>NUCLEOTIDE SEQUENCE [LARGE SCALE GENOMIC DNA]</scope>
    <source>
        <strain evidence="8">JCM 16904</strain>
    </source>
</reference>
<feature type="domain" description="LamG-like jellyroll fold" evidence="6">
    <location>
        <begin position="1623"/>
        <end position="1753"/>
    </location>
</feature>
<keyword evidence="8" id="KW-1185">Reference proteome</keyword>
<evidence type="ECO:0000256" key="4">
    <source>
        <dbReference type="ARBA" id="ARBA00023157"/>
    </source>
</evidence>
<dbReference type="InterPro" id="IPR032812">
    <property type="entry name" value="SbsA_Ig"/>
</dbReference>
<dbReference type="Gene3D" id="2.60.120.200">
    <property type="match status" value="2"/>
</dbReference>
<evidence type="ECO:0000256" key="1">
    <source>
        <dbReference type="ARBA" id="ARBA00004613"/>
    </source>
</evidence>
<protein>
    <recommendedName>
        <fullName evidence="6">LamG-like jellyroll fold domain-containing protein</fullName>
    </recommendedName>
</protein>
<dbReference type="Proteomes" id="UP001500902">
    <property type="component" value="Unassembled WGS sequence"/>
</dbReference>
<keyword evidence="4" id="KW-1015">Disulfide bond</keyword>
<sequence>MPLSLISAPALAQDPTPPPTTPPNAPATPTGKALAQAKKDNRRIEIESLRSENTTYYANPDGKTLRMEQYLEPIRVKNADGKGFTPIDTTLIEANGVIKPKAAKGGLTLSAGGDTEAIRSKSGDLAARIDAPSTLPEPTLNGSTATYASTYGKGIDLVVTATPTGFRQQIVIRQRPAGPVTFRVPVDLPKGISFGKNAKGQPTLKNQDGKHSLDIRPAALLDAKAADANADLGTVRVGRAQVSLDDSALVYSPDAAFLTDPETTFPVTMAAVDDDWYECTLGGDPCPPGDPMDTYINDVDLTDSWDMHYRDQMWVGKSYASDIAKRWRAYIQFPLPNATDPFWGSNIQNADLELWNYLSNDCGEFVGSGITARRVTSDWDHLTLQWGNQPSVTNVGADTEYGAYSPDCAGSMNYEHDLIHSVDTIVQDWADGETNYGFQLRAGDESELRNWRRYRSREQTSGYPAHGPRLKVDFEPPVPPRQETVVISSPTLMETFPEYEEAIQKSVFVPESEADREELGLSPEVARMAAAKRDGQPYFVGSDMLNLGGPEPEGDDATDPDEEEVFPPRVLTHEPAGNATGVPLDAQIRMTFTEPVGETAVSVKPSSGAEVEGSLSEDTTKKTVTFTPRQPLSPGTTYTVTVSGAIDEWDNQMSPYTWSFRTTDQAAAHWTFDEGTGKIVADSSGNGHSASLNDTAAWIAGKSGNAISNVPSQARIAASSSAAKQGKAVEVTDETTATSITYALPDGKAFRTEVAAGPIRTKQNGVWVPIDTTLFEHGGVLRPKAIASNASVEISTGGAGTFVRMTAHGQSYALRWPTPLPKPMVKGGVVTYTDAAGAGADLVVTVLPTGFRHDVVLRQRPSKPLELRIGVESDGLTLSEGKGGRLLLKGKDKKLVASAPQPIMWDGSAKGRLPLARHAVIDTEVVSNTGRTELVLKPDHAFLSDSKTVYPVRVDPTTTLPSNNDLSVLSTDTADSPAYPTSNALPVGVQTGQKMRALLRFDTTSLVGKTVTDARLSMSIISAQTCGASVGQGVQAARVTGAWDENNLYWANKPAFTTEDAQINKTSIDCASTQTPTEWNITGISQDWAAGAANHGLVLKAPTENTTIEWRMYASSDDTEWNAPPKLVVTTSAPASSPTIANFTITPAQDVAGTTVTSSLTPQLAATVADTAGGNLTSEFEVDHDPAATGQGTGQIWAGASSAVASGSQAAVGVPAGKLADGWKVRWRARAVNAAAATASAWSSWQTATVDVPNPTVGAFQVTPSQVVNGVTVSTSVTPTLRTTVTDPAAQPVRAEFEVEHDPAATTQGTGQIWTGAVDNVASGTQASIAVPNAKLTDGWKVRWRVRAINTATTVGSLWSDWQLLTVDVPDPASEPSVGALQVTPSEQVDGTTVTPTLTPALLTQVSDPAGKPLRVEAEIDHDPAATGQGNGQIWVGSADNVPAGTQAAITVPADKLADGWKVRWRARAVSATAASAWSGWQSLAISLPKPTATGLTITPSKVVDGVMVTTALTPTLQATLTHPTGQALRAEAEIEHDPAATGQGTGQIWAGAVDNVASGTQASIAVPAGKLTDGWKVRWRARAVGDQASSAWSDWQQVTVDVIQPGEEPLAQAAGPVIRTDQSFTAAAWLRWSDKDGDYTVLEQKGTHQAPFRLGNTADHGLAFTFTSADTADATVEGVLSGVEPPVDEWFHLAGVYDVAAKSASLYLNGTQVGSAQLISAGWRADAPMRLGANMLGAIDELELYQRPLSGTEVGALLARSASVAAPQNPAPVESGATKATTTAGIPVYNFKYDHINQQNCKDTTWFEKNNLARIQEKPYLSCWSAYLYIQDFSEDSDTRRLKKAAKSGSLFKRLVSTFGSAFFDDSDRFRFRATWVVHSYLGDDTGNNIVNPAPNEELKPQDMKVFIRVDEMAVEDANGRVKLSSAQLRGLPMRVRLDAEPGALWGTDCKVRSGTDQTKDVSEWYAEPDSQYIVRAMPPDDPTKNNWCQIEPQVEIFDDPERPDVPMRFYLWSQIVKDENGDDRRVRRKGDTINAQNGDQAAVPLFRCDWKKFGFQKADIHIGGCINHYASRVFAMSKKRDTLFPEVIEHIETALNPETNATTFPYLRDGHDWSQPGYPPTRKKLGNERPKNIAGNWADPNSEPLVRNPDKTMDTANRKYFSDLELHLDAGTTSQQIWPKGVGTNYCKYYMPEKYGEPYYNGGPPRGLTNSCDEYPFASTIQGALHAKGHFSVRAVDHQQNIDHGHVLRSFFSHYRVGGDNEFWVLIQP</sequence>
<dbReference type="Pfam" id="PF14040">
    <property type="entry name" value="DNase_NucA_NucB"/>
    <property type="match status" value="1"/>
</dbReference>
<evidence type="ECO:0000256" key="3">
    <source>
        <dbReference type="ARBA" id="ARBA00022729"/>
    </source>
</evidence>
<name>A0ABP7BSX0_9ACTN</name>
<dbReference type="InterPro" id="IPR055372">
    <property type="entry name" value="CBM96"/>
</dbReference>
<dbReference type="SUPFAM" id="SSF49899">
    <property type="entry name" value="Concanavalin A-like lectins/glucanases"/>
    <property type="match status" value="1"/>
</dbReference>
<dbReference type="NCBIfam" id="NF033679">
    <property type="entry name" value="DNRLRE_dom"/>
    <property type="match status" value="2"/>
</dbReference>
<dbReference type="EMBL" id="BAAAZP010000067">
    <property type="protein sequence ID" value="GAA3667567.1"/>
    <property type="molecule type" value="Genomic_DNA"/>
</dbReference>
<evidence type="ECO:0000256" key="5">
    <source>
        <dbReference type="SAM" id="MobiDB-lite"/>
    </source>
</evidence>
<evidence type="ECO:0000313" key="7">
    <source>
        <dbReference type="EMBL" id="GAA3667567.1"/>
    </source>
</evidence>
<gene>
    <name evidence="7" type="ORF">GCM10022224_034750</name>
</gene>
<comment type="subcellular location">
    <subcellularLocation>
        <location evidence="1">Secreted</location>
    </subcellularLocation>
</comment>
<organism evidence="7 8">
    <name type="scientific">Nonomuraea antimicrobica</name>
    <dbReference type="NCBI Taxonomy" id="561173"/>
    <lineage>
        <taxon>Bacteria</taxon>
        <taxon>Bacillati</taxon>
        <taxon>Actinomycetota</taxon>
        <taxon>Actinomycetes</taxon>
        <taxon>Streptosporangiales</taxon>
        <taxon>Streptosporangiaceae</taxon>
        <taxon>Nonomuraea</taxon>
    </lineage>
</organism>
<evidence type="ECO:0000256" key="2">
    <source>
        <dbReference type="ARBA" id="ARBA00022525"/>
    </source>
</evidence>
<feature type="region of interest" description="Disordered" evidence="5">
    <location>
        <begin position="1"/>
        <end position="39"/>
    </location>
</feature>
<accession>A0ABP7BSX0</accession>
<dbReference type="InterPro" id="IPR029476">
    <property type="entry name" value="DNase_NucA_NucB"/>
</dbReference>
<dbReference type="SMART" id="SM00560">
    <property type="entry name" value="LamGL"/>
    <property type="match status" value="1"/>
</dbReference>
<keyword evidence="2" id="KW-0964">Secreted</keyword>
<keyword evidence="3" id="KW-0732">Signal</keyword>
<dbReference type="InterPro" id="IPR013320">
    <property type="entry name" value="ConA-like_dom_sf"/>
</dbReference>
<feature type="compositionally biased region" description="Pro residues" evidence="5">
    <location>
        <begin position="15"/>
        <end position="26"/>
    </location>
</feature>
<evidence type="ECO:0000259" key="6">
    <source>
        <dbReference type="SMART" id="SM00560"/>
    </source>
</evidence>
<dbReference type="Gene3D" id="2.60.40.1220">
    <property type="match status" value="1"/>
</dbReference>